<feature type="transmembrane region" description="Helical" evidence="3">
    <location>
        <begin position="399"/>
        <end position="420"/>
    </location>
</feature>
<protein>
    <submittedName>
        <fullName evidence="5">MFS general substrate transporter</fullName>
    </submittedName>
</protein>
<feature type="transmembrane region" description="Helical" evidence="3">
    <location>
        <begin position="103"/>
        <end position="121"/>
    </location>
</feature>
<sequence length="429" mass="46071">MTEKAASNSLIDSESDAVTECSYIKHEEGGREAWLTVVGSFLVYYSSFGIINSFGFFQDFYQREYLTTAPPSTISIIGTLQLALMNFLSAVSGGICDAHGIKYLYLFSGLGSSIGFLALSFCPPGALWEIVLIQGLFIGITFGFGIQPACTVLAQHFDKKRAMAMGVVGAGSSMGAVCYSLMFAKLHPLVGFAWTMRLTAIKVLLCYSISLWISKARPTDRKIKLGALLDFRGFFDARYAVLALGGCFATFGLWLPGFHIKTYASKVYPSYPISPYLLPLMSGSSIPGSVVGGLLGDRLGRLNVIFPMTLLSGFICLSIWLPAPSISVLALFASLYGFTSGSVTALLPPTVSQILPDDKIGARLGAFYSVMSIATLTGAPIGAAIIGKTPETNEDYRGLIAFSGSALSIGSLVLFAARLLHSRDLRKRW</sequence>
<dbReference type="SUPFAM" id="SSF103473">
    <property type="entry name" value="MFS general substrate transporter"/>
    <property type="match status" value="1"/>
</dbReference>
<dbReference type="Proteomes" id="UP000800036">
    <property type="component" value="Unassembled WGS sequence"/>
</dbReference>
<evidence type="ECO:0000313" key="6">
    <source>
        <dbReference type="Proteomes" id="UP000800036"/>
    </source>
</evidence>
<feature type="domain" description="Major facilitator superfamily (MFS) profile" evidence="4">
    <location>
        <begin position="238"/>
        <end position="429"/>
    </location>
</feature>
<feature type="transmembrane region" description="Helical" evidence="3">
    <location>
        <begin position="33"/>
        <end position="54"/>
    </location>
</feature>
<feature type="transmembrane region" description="Helical" evidence="3">
    <location>
        <begin position="127"/>
        <end position="150"/>
    </location>
</feature>
<comment type="subcellular location">
    <subcellularLocation>
        <location evidence="1">Membrane</location>
        <topology evidence="1">Multi-pass membrane protein</topology>
    </subcellularLocation>
</comment>
<feature type="transmembrane region" description="Helical" evidence="3">
    <location>
        <begin position="235"/>
        <end position="256"/>
    </location>
</feature>
<dbReference type="InterPro" id="IPR020846">
    <property type="entry name" value="MFS_dom"/>
</dbReference>
<keyword evidence="6" id="KW-1185">Reference proteome</keyword>
<dbReference type="Gene3D" id="1.20.1250.20">
    <property type="entry name" value="MFS general substrate transporter like domains"/>
    <property type="match status" value="2"/>
</dbReference>
<accession>A0A6A5ULN5</accession>
<dbReference type="EMBL" id="ML976778">
    <property type="protein sequence ID" value="KAF1964712.1"/>
    <property type="molecule type" value="Genomic_DNA"/>
</dbReference>
<evidence type="ECO:0000313" key="5">
    <source>
        <dbReference type="EMBL" id="KAF1964712.1"/>
    </source>
</evidence>
<feature type="transmembrane region" description="Helical" evidence="3">
    <location>
        <begin position="326"/>
        <end position="347"/>
    </location>
</feature>
<dbReference type="GO" id="GO:0022857">
    <property type="term" value="F:transmembrane transporter activity"/>
    <property type="evidence" value="ECO:0007669"/>
    <property type="project" value="InterPro"/>
</dbReference>
<dbReference type="PANTHER" id="PTHR11360">
    <property type="entry name" value="MONOCARBOXYLATE TRANSPORTER"/>
    <property type="match status" value="1"/>
</dbReference>
<dbReference type="GO" id="GO:0016020">
    <property type="term" value="C:membrane"/>
    <property type="evidence" value="ECO:0007669"/>
    <property type="project" value="UniProtKB-SubCell"/>
</dbReference>
<proteinExistence type="inferred from homology"/>
<evidence type="ECO:0000256" key="1">
    <source>
        <dbReference type="ARBA" id="ARBA00004141"/>
    </source>
</evidence>
<reference evidence="5" key="1">
    <citation type="journal article" date="2020" name="Stud. Mycol.">
        <title>101 Dothideomycetes genomes: a test case for predicting lifestyles and emergence of pathogens.</title>
        <authorList>
            <person name="Haridas S."/>
            <person name="Albert R."/>
            <person name="Binder M."/>
            <person name="Bloem J."/>
            <person name="Labutti K."/>
            <person name="Salamov A."/>
            <person name="Andreopoulos B."/>
            <person name="Baker S."/>
            <person name="Barry K."/>
            <person name="Bills G."/>
            <person name="Bluhm B."/>
            <person name="Cannon C."/>
            <person name="Castanera R."/>
            <person name="Culley D."/>
            <person name="Daum C."/>
            <person name="Ezra D."/>
            <person name="Gonzalez J."/>
            <person name="Henrissat B."/>
            <person name="Kuo A."/>
            <person name="Liang C."/>
            <person name="Lipzen A."/>
            <person name="Lutzoni F."/>
            <person name="Magnuson J."/>
            <person name="Mondo S."/>
            <person name="Nolan M."/>
            <person name="Ohm R."/>
            <person name="Pangilinan J."/>
            <person name="Park H.-J."/>
            <person name="Ramirez L."/>
            <person name="Alfaro M."/>
            <person name="Sun H."/>
            <person name="Tritt A."/>
            <person name="Yoshinaga Y."/>
            <person name="Zwiers L.-H."/>
            <person name="Turgeon B."/>
            <person name="Goodwin S."/>
            <person name="Spatafora J."/>
            <person name="Crous P."/>
            <person name="Grigoriev I."/>
        </authorList>
    </citation>
    <scope>NUCLEOTIDE SEQUENCE</scope>
    <source>
        <strain evidence="5">CBS 107.79</strain>
    </source>
</reference>
<dbReference type="OrthoDB" id="6509908at2759"/>
<dbReference type="InterPro" id="IPR011701">
    <property type="entry name" value="MFS"/>
</dbReference>
<feature type="transmembrane region" description="Helical" evidence="3">
    <location>
        <begin position="276"/>
        <end position="295"/>
    </location>
</feature>
<dbReference type="Pfam" id="PF07690">
    <property type="entry name" value="MFS_1"/>
    <property type="match status" value="1"/>
</dbReference>
<dbReference type="InterPro" id="IPR050327">
    <property type="entry name" value="Proton-linked_MCT"/>
</dbReference>
<evidence type="ECO:0000256" key="2">
    <source>
        <dbReference type="ARBA" id="ARBA00006727"/>
    </source>
</evidence>
<feature type="transmembrane region" description="Helical" evidence="3">
    <location>
        <begin position="74"/>
        <end position="96"/>
    </location>
</feature>
<feature type="transmembrane region" description="Helical" evidence="3">
    <location>
        <begin position="162"/>
        <end position="182"/>
    </location>
</feature>
<dbReference type="PANTHER" id="PTHR11360:SF281">
    <property type="entry name" value="ASPYRIDONES EFFLUX PROTEIN APDF-RELATED"/>
    <property type="match status" value="1"/>
</dbReference>
<organism evidence="5 6">
    <name type="scientific">Bimuria novae-zelandiae CBS 107.79</name>
    <dbReference type="NCBI Taxonomy" id="1447943"/>
    <lineage>
        <taxon>Eukaryota</taxon>
        <taxon>Fungi</taxon>
        <taxon>Dikarya</taxon>
        <taxon>Ascomycota</taxon>
        <taxon>Pezizomycotina</taxon>
        <taxon>Dothideomycetes</taxon>
        <taxon>Pleosporomycetidae</taxon>
        <taxon>Pleosporales</taxon>
        <taxon>Massarineae</taxon>
        <taxon>Didymosphaeriaceae</taxon>
        <taxon>Bimuria</taxon>
    </lineage>
</organism>
<keyword evidence="3" id="KW-0812">Transmembrane</keyword>
<evidence type="ECO:0000259" key="4">
    <source>
        <dbReference type="PROSITE" id="PS50850"/>
    </source>
</evidence>
<dbReference type="PROSITE" id="PS50850">
    <property type="entry name" value="MFS"/>
    <property type="match status" value="1"/>
</dbReference>
<keyword evidence="3" id="KW-1133">Transmembrane helix</keyword>
<feature type="transmembrane region" description="Helical" evidence="3">
    <location>
        <begin position="302"/>
        <end position="320"/>
    </location>
</feature>
<feature type="transmembrane region" description="Helical" evidence="3">
    <location>
        <begin position="367"/>
        <end position="387"/>
    </location>
</feature>
<name>A0A6A5ULN5_9PLEO</name>
<feature type="transmembrane region" description="Helical" evidence="3">
    <location>
        <begin position="194"/>
        <end position="214"/>
    </location>
</feature>
<comment type="similarity">
    <text evidence="2">Belongs to the major facilitator superfamily. Monocarboxylate porter (TC 2.A.1.13) family.</text>
</comment>
<keyword evidence="3" id="KW-0472">Membrane</keyword>
<gene>
    <name evidence="5" type="ORF">BU23DRAFT_594014</name>
</gene>
<dbReference type="InterPro" id="IPR036259">
    <property type="entry name" value="MFS_trans_sf"/>
</dbReference>
<evidence type="ECO:0000256" key="3">
    <source>
        <dbReference type="SAM" id="Phobius"/>
    </source>
</evidence>
<dbReference type="AlphaFoldDB" id="A0A6A5ULN5"/>